<comment type="similarity">
    <text evidence="2">Belongs to the PBP/GOBP family.</text>
</comment>
<reference evidence="9" key="1">
    <citation type="submission" date="2013-09" db="EMBL/GenBank/DDBJ databases">
        <title>The Genome Sequence of Anopheles culicifacies species A.</title>
        <authorList>
            <consortium name="The Broad Institute Genomics Platform"/>
            <person name="Neafsey D.E."/>
            <person name="Besansky N."/>
            <person name="Howell P."/>
            <person name="Walton C."/>
            <person name="Young S.K."/>
            <person name="Zeng Q."/>
            <person name="Gargeya S."/>
            <person name="Fitzgerald M."/>
            <person name="Haas B."/>
            <person name="Abouelleil A."/>
            <person name="Allen A.W."/>
            <person name="Alvarado L."/>
            <person name="Arachchi H.M."/>
            <person name="Berlin A.M."/>
            <person name="Chapman S.B."/>
            <person name="Gainer-Dewar J."/>
            <person name="Goldberg J."/>
            <person name="Griggs A."/>
            <person name="Gujja S."/>
            <person name="Hansen M."/>
            <person name="Howarth C."/>
            <person name="Imamovic A."/>
            <person name="Ireland A."/>
            <person name="Larimer J."/>
            <person name="McCowan C."/>
            <person name="Murphy C."/>
            <person name="Pearson M."/>
            <person name="Poon T.W."/>
            <person name="Priest M."/>
            <person name="Roberts A."/>
            <person name="Saif S."/>
            <person name="Shea T."/>
            <person name="Sisk P."/>
            <person name="Sykes S."/>
            <person name="Wortman J."/>
            <person name="Nusbaum C."/>
            <person name="Birren B."/>
        </authorList>
    </citation>
    <scope>NUCLEOTIDE SEQUENCE [LARGE SCALE GENOMIC DNA]</scope>
    <source>
        <strain evidence="9">A-37</strain>
    </source>
</reference>
<dbReference type="AlphaFoldDB" id="A0A182LYU7"/>
<dbReference type="Pfam" id="PF22651">
    <property type="entry name" value="OBP47_like"/>
    <property type="match status" value="1"/>
</dbReference>
<dbReference type="VEuPathDB" id="VectorBase:ACUA005261"/>
<keyword evidence="6" id="KW-0732">Signal</keyword>
<dbReference type="EMBL" id="AXCM01001909">
    <property type="status" value="NOT_ANNOTATED_CDS"/>
    <property type="molecule type" value="Genomic_DNA"/>
</dbReference>
<dbReference type="Gene3D" id="1.10.238.270">
    <property type="match status" value="1"/>
</dbReference>
<evidence type="ECO:0000256" key="4">
    <source>
        <dbReference type="ARBA" id="ARBA00022525"/>
    </source>
</evidence>
<dbReference type="EnsemblMetazoa" id="ACUA005261-RA">
    <property type="protein sequence ID" value="ACUA005261-PA"/>
    <property type="gene ID" value="ACUA005261"/>
</dbReference>
<dbReference type="GO" id="GO:0005576">
    <property type="term" value="C:extracellular region"/>
    <property type="evidence" value="ECO:0007669"/>
    <property type="project" value="UniProtKB-SubCell"/>
</dbReference>
<evidence type="ECO:0000256" key="3">
    <source>
        <dbReference type="ARBA" id="ARBA00022448"/>
    </source>
</evidence>
<organism evidence="8 9">
    <name type="scientific">Anopheles culicifacies</name>
    <dbReference type="NCBI Taxonomy" id="139723"/>
    <lineage>
        <taxon>Eukaryota</taxon>
        <taxon>Metazoa</taxon>
        <taxon>Ecdysozoa</taxon>
        <taxon>Arthropoda</taxon>
        <taxon>Hexapoda</taxon>
        <taxon>Insecta</taxon>
        <taxon>Pterygota</taxon>
        <taxon>Neoptera</taxon>
        <taxon>Endopterygota</taxon>
        <taxon>Diptera</taxon>
        <taxon>Nematocera</taxon>
        <taxon>Culicoidea</taxon>
        <taxon>Culicidae</taxon>
        <taxon>Anophelinae</taxon>
        <taxon>Anopheles</taxon>
        <taxon>culicifacies species complex</taxon>
    </lineage>
</organism>
<name>A0A182LYU7_9DIPT</name>
<feature type="domain" description="OBP47-like" evidence="7">
    <location>
        <begin position="77"/>
        <end position="203"/>
    </location>
</feature>
<evidence type="ECO:0000256" key="6">
    <source>
        <dbReference type="SAM" id="SignalP"/>
    </source>
</evidence>
<dbReference type="PANTHER" id="PTHR21066">
    <property type="entry name" value="ODORANT-BINDING PROTEIN 59A-RELATED"/>
    <property type="match status" value="1"/>
</dbReference>
<keyword evidence="5" id="KW-1015">Disulfide bond</keyword>
<dbReference type="InterPro" id="IPR054577">
    <property type="entry name" value="OBP47-like_dom"/>
</dbReference>
<evidence type="ECO:0000256" key="5">
    <source>
        <dbReference type="ARBA" id="ARBA00023157"/>
    </source>
</evidence>
<protein>
    <recommendedName>
        <fullName evidence="7">OBP47-like domain-containing protein</fullName>
    </recommendedName>
</protein>
<feature type="chain" id="PRO_5008127619" description="OBP47-like domain-containing protein" evidence="6">
    <location>
        <begin position="45"/>
        <end position="227"/>
    </location>
</feature>
<dbReference type="PANTHER" id="PTHR21066:SF15">
    <property type="entry name" value="GH25962P-RELATED"/>
    <property type="match status" value="1"/>
</dbReference>
<feature type="signal peptide" evidence="6">
    <location>
        <begin position="1"/>
        <end position="44"/>
    </location>
</feature>
<keyword evidence="4" id="KW-0964">Secreted</keyword>
<evidence type="ECO:0000313" key="9">
    <source>
        <dbReference type="Proteomes" id="UP000075883"/>
    </source>
</evidence>
<dbReference type="STRING" id="139723.A0A182LYU7"/>
<comment type="subcellular location">
    <subcellularLocation>
        <location evidence="1">Secreted</location>
    </subcellularLocation>
</comment>
<keyword evidence="9" id="KW-1185">Reference proteome</keyword>
<evidence type="ECO:0000259" key="7">
    <source>
        <dbReference type="Pfam" id="PF22651"/>
    </source>
</evidence>
<reference evidence="8" key="2">
    <citation type="submission" date="2020-05" db="UniProtKB">
        <authorList>
            <consortium name="EnsemblMetazoa"/>
        </authorList>
    </citation>
    <scope>IDENTIFICATION</scope>
    <source>
        <strain evidence="8">A-37</strain>
    </source>
</reference>
<dbReference type="InterPro" id="IPR052295">
    <property type="entry name" value="Odorant-binding_protein"/>
</dbReference>
<dbReference type="Proteomes" id="UP000075883">
    <property type="component" value="Unassembled WGS sequence"/>
</dbReference>
<accession>A0A182LYU7</accession>
<proteinExistence type="inferred from homology"/>
<evidence type="ECO:0000256" key="2">
    <source>
        <dbReference type="ARBA" id="ARBA00008098"/>
    </source>
</evidence>
<keyword evidence="3" id="KW-0813">Transport</keyword>
<sequence>MPVPYGEPESYHCTAKMATTSQRIKSCSWSKVLALLWLVQLAAGEANPACKTMPSVGKEDSDEKCCNIPEMFPNETIHQCMGEYEKSSMPQLQKSCHFSICVLKKENLLKSDNRVDADLIKAYIKDKIKASDEWKSLIEKTVLQECLPMVEKDNAMVKQMKSTMGDCDPISALTIACAAAKFYGNCPAKDWTGSPLCDEWKAYLSKCSTTMDDLNEMYKVIESQKQT</sequence>
<evidence type="ECO:0000256" key="1">
    <source>
        <dbReference type="ARBA" id="ARBA00004613"/>
    </source>
</evidence>
<evidence type="ECO:0000313" key="8">
    <source>
        <dbReference type="EnsemblMetazoa" id="ACUA005261-PA"/>
    </source>
</evidence>